<evidence type="ECO:0000313" key="2">
    <source>
        <dbReference type="EMBL" id="SMO81757.1"/>
    </source>
</evidence>
<keyword evidence="3" id="KW-1185">Reference proteome</keyword>
<dbReference type="PANTHER" id="PTHR34154">
    <property type="entry name" value="ALKALI-SENSITIVE LINKAGE PROTEIN 1"/>
    <property type="match status" value="1"/>
</dbReference>
<reference evidence="2 3" key="1">
    <citation type="submission" date="2017-05" db="EMBL/GenBank/DDBJ databases">
        <authorList>
            <person name="Varghese N."/>
            <person name="Submissions S."/>
        </authorList>
    </citation>
    <scope>NUCLEOTIDE SEQUENCE [LARGE SCALE GENOMIC DNA]</scope>
    <source>
        <strain evidence="2 3">DSM 100094</strain>
    </source>
</reference>
<accession>A0A521ECV6</accession>
<sequence>MAAMPAIALTPSRKKGFCGAEKLYRPELNCGWYYNWNLTPYPSVRIPFAPMIWGWNDARSPARLRSLSGRPPILFGFNEPDGRNQANMSVPDALDAWPNIENLADEIVSPSCVNARGRWMTNFMLQADKRGLKIDAIGVHSYSAPHAEQVIERLEETYRLYGRPLWVTEIAVADWRAANGGKRNRYDAKATLNFMSQITAFMDRTNWIKGYAWLASGTYGDGSPLSTSAFFDAQGRPSAAFRRYAAL</sequence>
<dbReference type="Pfam" id="PF11790">
    <property type="entry name" value="Glyco_hydro_cc"/>
    <property type="match status" value="1"/>
</dbReference>
<feature type="domain" description="Asl1-like glycosyl hydrolase catalytic" evidence="1">
    <location>
        <begin position="26"/>
        <end position="244"/>
    </location>
</feature>
<dbReference type="SUPFAM" id="SSF51445">
    <property type="entry name" value="(Trans)glycosidases"/>
    <property type="match status" value="1"/>
</dbReference>
<protein>
    <submittedName>
        <fullName evidence="2">Glycosyl hydrolase catalytic core</fullName>
    </submittedName>
</protein>
<dbReference type="GO" id="GO:0016787">
    <property type="term" value="F:hydrolase activity"/>
    <property type="evidence" value="ECO:0007669"/>
    <property type="project" value="UniProtKB-KW"/>
</dbReference>
<evidence type="ECO:0000259" key="1">
    <source>
        <dbReference type="Pfam" id="PF11790"/>
    </source>
</evidence>
<evidence type="ECO:0000313" key="3">
    <source>
        <dbReference type="Proteomes" id="UP000319014"/>
    </source>
</evidence>
<proteinExistence type="predicted"/>
<dbReference type="EMBL" id="FXTK01000012">
    <property type="protein sequence ID" value="SMO81757.1"/>
    <property type="molecule type" value="Genomic_DNA"/>
</dbReference>
<gene>
    <name evidence="2" type="ORF">SAMN06265221_11297</name>
</gene>
<dbReference type="InterPro" id="IPR053183">
    <property type="entry name" value="ASL1"/>
</dbReference>
<dbReference type="InterPro" id="IPR017853">
    <property type="entry name" value="GH"/>
</dbReference>
<keyword evidence="2" id="KW-0378">Hydrolase</keyword>
<name>A0A521ECV6_9RHOB</name>
<dbReference type="Proteomes" id="UP000319014">
    <property type="component" value="Unassembled WGS sequence"/>
</dbReference>
<dbReference type="PANTHER" id="PTHR34154:SF3">
    <property type="entry name" value="ALKALI-SENSITIVE LINKAGE PROTEIN 1"/>
    <property type="match status" value="1"/>
</dbReference>
<dbReference type="Gene3D" id="3.20.20.80">
    <property type="entry name" value="Glycosidases"/>
    <property type="match status" value="1"/>
</dbReference>
<dbReference type="InterPro" id="IPR024655">
    <property type="entry name" value="Asl1_glyco_hydro_catalytic"/>
</dbReference>
<dbReference type="AlphaFoldDB" id="A0A521ECV6"/>
<organism evidence="2 3">
    <name type="scientific">Paracoccus laeviglucosivorans</name>
    <dbReference type="NCBI Taxonomy" id="1197861"/>
    <lineage>
        <taxon>Bacteria</taxon>
        <taxon>Pseudomonadati</taxon>
        <taxon>Pseudomonadota</taxon>
        <taxon>Alphaproteobacteria</taxon>
        <taxon>Rhodobacterales</taxon>
        <taxon>Paracoccaceae</taxon>
        <taxon>Paracoccus</taxon>
    </lineage>
</organism>
<dbReference type="OrthoDB" id="9809583at2"/>